<evidence type="ECO:0000313" key="3">
    <source>
        <dbReference type="WBParaSite" id="PSAMB.scaffold4026size15960.g23230.t1"/>
    </source>
</evidence>
<reference evidence="3" key="1">
    <citation type="submission" date="2022-11" db="UniProtKB">
        <authorList>
            <consortium name="WormBaseParasite"/>
        </authorList>
    </citation>
    <scope>IDENTIFICATION</scope>
</reference>
<feature type="transmembrane region" description="Helical" evidence="1">
    <location>
        <begin position="96"/>
        <end position="114"/>
    </location>
</feature>
<evidence type="ECO:0000256" key="1">
    <source>
        <dbReference type="SAM" id="Phobius"/>
    </source>
</evidence>
<keyword evidence="1" id="KW-1133">Transmembrane helix</keyword>
<feature type="transmembrane region" description="Helical" evidence="1">
    <location>
        <begin position="134"/>
        <end position="158"/>
    </location>
</feature>
<accession>A0A914WEX3</accession>
<name>A0A914WEX3_9BILA</name>
<sequence length="192" mass="21910">MVSCILPAVSLAHPRFLFFYHCHAIIVTTLLAYTLVISATFLIFAQIYEIVKVSLAVNRRPLSEKKLYFLVVLLILAWSVCGSALYGVYKKRRRHLVPLMVATTFVLFFIVGVVTSHGVEAWLLTDDTDSDRFFYLFLASIAFLTFFLAYMYLFAAVFRSYEYLGKLRRGTIDLPSIGTTWRAETLEVFAAC</sequence>
<keyword evidence="2" id="KW-1185">Reference proteome</keyword>
<keyword evidence="1" id="KW-0812">Transmembrane</keyword>
<dbReference type="AlphaFoldDB" id="A0A914WEX3"/>
<organism evidence="2 3">
    <name type="scientific">Plectus sambesii</name>
    <dbReference type="NCBI Taxonomy" id="2011161"/>
    <lineage>
        <taxon>Eukaryota</taxon>
        <taxon>Metazoa</taxon>
        <taxon>Ecdysozoa</taxon>
        <taxon>Nematoda</taxon>
        <taxon>Chromadorea</taxon>
        <taxon>Plectida</taxon>
        <taxon>Plectina</taxon>
        <taxon>Plectoidea</taxon>
        <taxon>Plectidae</taxon>
        <taxon>Plectus</taxon>
    </lineage>
</organism>
<feature type="transmembrane region" description="Helical" evidence="1">
    <location>
        <begin position="24"/>
        <end position="47"/>
    </location>
</feature>
<keyword evidence="1" id="KW-0472">Membrane</keyword>
<dbReference type="WBParaSite" id="PSAMB.scaffold4026size15960.g23230.t1">
    <property type="protein sequence ID" value="PSAMB.scaffold4026size15960.g23230.t1"/>
    <property type="gene ID" value="PSAMB.scaffold4026size15960.g23230"/>
</dbReference>
<protein>
    <submittedName>
        <fullName evidence="3">Uncharacterized protein</fullName>
    </submittedName>
</protein>
<evidence type="ECO:0000313" key="2">
    <source>
        <dbReference type="Proteomes" id="UP000887566"/>
    </source>
</evidence>
<proteinExistence type="predicted"/>
<dbReference type="Proteomes" id="UP000887566">
    <property type="component" value="Unplaced"/>
</dbReference>
<feature type="transmembrane region" description="Helical" evidence="1">
    <location>
        <begin position="67"/>
        <end position="89"/>
    </location>
</feature>